<keyword evidence="7" id="KW-1185">Reference proteome</keyword>
<dbReference type="Pfam" id="PF02361">
    <property type="entry name" value="CbiQ"/>
    <property type="match status" value="1"/>
</dbReference>
<accession>A0A1T2X851</accession>
<dbReference type="STRING" id="1324314.BVG16_17785"/>
<dbReference type="OrthoDB" id="8635523at2"/>
<comment type="caution">
    <text evidence="6">The sequence shown here is derived from an EMBL/GenBank/DDBJ whole genome shotgun (WGS) entry which is preliminary data.</text>
</comment>
<keyword evidence="2 5" id="KW-0812">Transmembrane</keyword>
<feature type="transmembrane region" description="Helical" evidence="5">
    <location>
        <begin position="66"/>
        <end position="85"/>
    </location>
</feature>
<dbReference type="GO" id="GO:0005886">
    <property type="term" value="C:plasma membrane"/>
    <property type="evidence" value="ECO:0007669"/>
    <property type="project" value="UniProtKB-ARBA"/>
</dbReference>
<dbReference type="PANTHER" id="PTHR33514">
    <property type="entry name" value="PROTEIN ABCI12, CHLOROPLASTIC"/>
    <property type="match status" value="1"/>
</dbReference>
<gene>
    <name evidence="6" type="ORF">BVG16_17785</name>
</gene>
<dbReference type="AlphaFoldDB" id="A0A1T2X851"/>
<evidence type="ECO:0000313" key="7">
    <source>
        <dbReference type="Proteomes" id="UP000190188"/>
    </source>
</evidence>
<feature type="transmembrane region" description="Helical" evidence="5">
    <location>
        <begin position="113"/>
        <end position="135"/>
    </location>
</feature>
<evidence type="ECO:0000256" key="3">
    <source>
        <dbReference type="ARBA" id="ARBA00022989"/>
    </source>
</evidence>
<sequence>MSKMGTLYAPGNSIFHRMDGSVKMLLFAAWTIATFLFLDLRVFVVMLLVGLGLLLSAKIPFRRIRVIFWVMIVFNVFNTAFILLITPTYGSELTGTSTPVLNIGYNTINLETLFYVLTLTTKYITLLPISLLFIFTTHPSQFASSLNRIGIPYKIAYAVNIAFRYIPDIQSEFRSITNSMQMRGIGFRKGDAPFIQRVKNVTSIAFPMLYSSLQRIEVVSNAMELRGFGKHRRRTWYHMEKYQGIDYLVGTLSILLIAGSIWMKVSVLKGFWYPL</sequence>
<keyword evidence="4 5" id="KW-0472">Membrane</keyword>
<dbReference type="EMBL" id="MSZX01000007">
    <property type="protein sequence ID" value="OPA76068.1"/>
    <property type="molecule type" value="Genomic_DNA"/>
</dbReference>
<dbReference type="CDD" id="cd16914">
    <property type="entry name" value="EcfT"/>
    <property type="match status" value="1"/>
</dbReference>
<evidence type="ECO:0000256" key="1">
    <source>
        <dbReference type="ARBA" id="ARBA00004141"/>
    </source>
</evidence>
<evidence type="ECO:0000256" key="2">
    <source>
        <dbReference type="ARBA" id="ARBA00022692"/>
    </source>
</evidence>
<reference evidence="6 7" key="1">
    <citation type="submission" date="2017-01" db="EMBL/GenBank/DDBJ databases">
        <title>Genome analysis of Paenibacillus selenitrireducens ES3-24.</title>
        <authorList>
            <person name="Xu D."/>
            <person name="Yao R."/>
            <person name="Zheng S."/>
        </authorList>
    </citation>
    <scope>NUCLEOTIDE SEQUENCE [LARGE SCALE GENOMIC DNA]</scope>
    <source>
        <strain evidence="6 7">ES3-24</strain>
    </source>
</reference>
<dbReference type="RefSeq" id="WP_078500190.1">
    <property type="nucleotide sequence ID" value="NZ_MSZX01000007.1"/>
</dbReference>
<protein>
    <submittedName>
        <fullName evidence="6">Cobalamin biosynthesis protein CbiQ</fullName>
    </submittedName>
</protein>
<name>A0A1T2X851_9BACL</name>
<feature type="transmembrane region" description="Helical" evidence="5">
    <location>
        <begin position="244"/>
        <end position="263"/>
    </location>
</feature>
<proteinExistence type="predicted"/>
<evidence type="ECO:0000256" key="4">
    <source>
        <dbReference type="ARBA" id="ARBA00023136"/>
    </source>
</evidence>
<feature type="transmembrane region" description="Helical" evidence="5">
    <location>
        <begin position="27"/>
        <end position="54"/>
    </location>
</feature>
<evidence type="ECO:0000313" key="6">
    <source>
        <dbReference type="EMBL" id="OPA76068.1"/>
    </source>
</evidence>
<keyword evidence="3 5" id="KW-1133">Transmembrane helix</keyword>
<dbReference type="InterPro" id="IPR003339">
    <property type="entry name" value="ABC/ECF_trnsptr_transmembrane"/>
</dbReference>
<organism evidence="6 7">
    <name type="scientific">Paenibacillus selenitireducens</name>
    <dbReference type="NCBI Taxonomy" id="1324314"/>
    <lineage>
        <taxon>Bacteria</taxon>
        <taxon>Bacillati</taxon>
        <taxon>Bacillota</taxon>
        <taxon>Bacilli</taxon>
        <taxon>Bacillales</taxon>
        <taxon>Paenibacillaceae</taxon>
        <taxon>Paenibacillus</taxon>
    </lineage>
</organism>
<dbReference type="Proteomes" id="UP000190188">
    <property type="component" value="Unassembled WGS sequence"/>
</dbReference>
<evidence type="ECO:0000256" key="5">
    <source>
        <dbReference type="SAM" id="Phobius"/>
    </source>
</evidence>
<comment type="subcellular location">
    <subcellularLocation>
        <location evidence="1">Membrane</location>
        <topology evidence="1">Multi-pass membrane protein</topology>
    </subcellularLocation>
</comment>
<dbReference type="PANTHER" id="PTHR33514:SF1">
    <property type="entry name" value="ABC TRANSPORTER PERMEASE"/>
    <property type="match status" value="1"/>
</dbReference>